<dbReference type="AlphaFoldDB" id="A0A7E6CTK0"/>
<evidence type="ECO:0000256" key="1">
    <source>
        <dbReference type="SAM" id="MobiDB-lite"/>
    </source>
</evidence>
<feature type="region of interest" description="Disordered" evidence="1">
    <location>
        <begin position="153"/>
        <end position="185"/>
    </location>
</feature>
<dbReference type="InParanoid" id="A0A7E6CTK0"/>
<dbReference type="GeneID" id="118497998"/>
<sequence>MALLTEVPEVLHFVLILADALFSPFRRPAERKTREPALGGTPLTHVPYPLRPRRLPPRIAAVGAGLDPVMGAWVPAGDRLPEARAAGGRAARAPGRGPGRDPTLLSGAGFLSFHPEFSSALPADSVLLGDHVTQAAFDPCLVSGSSELLFTRLDPRPSSSLSPRTPGKRQGQGPTQGKASSVGRREAEDLDLVSLQGKLHFLQEVFLLLPYGLQS</sequence>
<proteinExistence type="predicted"/>
<keyword evidence="2" id="KW-1185">Reference proteome</keyword>
<evidence type="ECO:0000313" key="3">
    <source>
        <dbReference type="RefSeq" id="XP_035870380.1"/>
    </source>
</evidence>
<accession>A0A7E6CTK0</accession>
<dbReference type="Proteomes" id="UP000504628">
    <property type="component" value="Chromosome 13"/>
</dbReference>
<name>A0A7E6CTK0_9CHIR</name>
<reference evidence="3" key="1">
    <citation type="submission" date="2025-08" db="UniProtKB">
        <authorList>
            <consortium name="RefSeq"/>
        </authorList>
    </citation>
    <scope>IDENTIFICATION</scope>
    <source>
        <tissue evidence="3">Muscle</tissue>
    </source>
</reference>
<organism evidence="2 3">
    <name type="scientific">Phyllostomus discolor</name>
    <name type="common">pale spear-nosed bat</name>
    <dbReference type="NCBI Taxonomy" id="89673"/>
    <lineage>
        <taxon>Eukaryota</taxon>
        <taxon>Metazoa</taxon>
        <taxon>Chordata</taxon>
        <taxon>Craniata</taxon>
        <taxon>Vertebrata</taxon>
        <taxon>Euteleostomi</taxon>
        <taxon>Mammalia</taxon>
        <taxon>Eutheria</taxon>
        <taxon>Laurasiatheria</taxon>
        <taxon>Chiroptera</taxon>
        <taxon>Yangochiroptera</taxon>
        <taxon>Phyllostomidae</taxon>
        <taxon>Phyllostominae</taxon>
        <taxon>Phyllostomus</taxon>
    </lineage>
</organism>
<dbReference type="KEGG" id="pdic:118497998"/>
<protein>
    <submittedName>
        <fullName evidence="3">Uncharacterized protein LOC118497998</fullName>
    </submittedName>
</protein>
<evidence type="ECO:0000313" key="2">
    <source>
        <dbReference type="Proteomes" id="UP000504628"/>
    </source>
</evidence>
<gene>
    <name evidence="3" type="primary">LOC118497998</name>
</gene>
<dbReference type="OrthoDB" id="10649392at2759"/>
<dbReference type="RefSeq" id="XP_035870380.1">
    <property type="nucleotide sequence ID" value="XM_036014487.1"/>
</dbReference>
<feature type="compositionally biased region" description="Low complexity" evidence="1">
    <location>
        <begin position="156"/>
        <end position="165"/>
    </location>
</feature>